<keyword evidence="2" id="KW-1185">Reference proteome</keyword>
<evidence type="ECO:0000313" key="2">
    <source>
        <dbReference type="Proteomes" id="UP000256679"/>
    </source>
</evidence>
<comment type="caution">
    <text evidence="1">The sequence shown here is derived from an EMBL/GenBank/DDBJ whole genome shotgun (WGS) entry which is preliminary data.</text>
</comment>
<protein>
    <submittedName>
        <fullName evidence="1">Uncharacterized protein</fullName>
    </submittedName>
</protein>
<gene>
    <name evidence="1" type="ORF">DIE28_12520</name>
</gene>
<organism evidence="1 2">
    <name type="scientific">Paracoccus thiocyanatus</name>
    <dbReference type="NCBI Taxonomy" id="34006"/>
    <lineage>
        <taxon>Bacteria</taxon>
        <taxon>Pseudomonadati</taxon>
        <taxon>Pseudomonadota</taxon>
        <taxon>Alphaproteobacteria</taxon>
        <taxon>Rhodobacterales</taxon>
        <taxon>Paracoccaceae</taxon>
        <taxon>Paracoccus</taxon>
    </lineage>
</organism>
<accession>A0A3D8P9A0</accession>
<evidence type="ECO:0000313" key="1">
    <source>
        <dbReference type="EMBL" id="RDW12633.1"/>
    </source>
</evidence>
<name>A0A3D8P9A0_9RHOB</name>
<reference evidence="1 2" key="1">
    <citation type="submission" date="2018-05" db="EMBL/GenBank/DDBJ databases">
        <title>Whole genome sequencing of Paracoccus thiocyanatus SST.</title>
        <authorList>
            <person name="Ghosh W."/>
            <person name="Rameez M.J."/>
            <person name="Roy C."/>
        </authorList>
    </citation>
    <scope>NUCLEOTIDE SEQUENCE [LARGE SCALE GENOMIC DNA]</scope>
    <source>
        <strain evidence="1 2">SST</strain>
    </source>
</reference>
<dbReference type="EMBL" id="QFCQ01000075">
    <property type="protein sequence ID" value="RDW12633.1"/>
    <property type="molecule type" value="Genomic_DNA"/>
</dbReference>
<dbReference type="Proteomes" id="UP000256679">
    <property type="component" value="Unassembled WGS sequence"/>
</dbReference>
<dbReference type="AlphaFoldDB" id="A0A3D8P9A0"/>
<sequence>MFKTDEPEKHAESLSYTVDALIACARLALDNEASGSALRDRASYVVEETLAVAQALMGVVSVGIESLQREQRRKDAA</sequence>
<proteinExistence type="predicted"/>